<evidence type="ECO:0000313" key="2">
    <source>
        <dbReference type="Proteomes" id="UP000673975"/>
    </source>
</evidence>
<keyword evidence="2" id="KW-1185">Reference proteome</keyword>
<reference evidence="1" key="1">
    <citation type="submission" date="2021-02" db="EMBL/GenBank/DDBJ databases">
        <title>Natronogracilivirga saccharolytica gen. nov. sp. nov. a new anaerobic, haloalkiliphilic carbohydrate-fermenting bacterium from soda lake and proposing of Cyclonatronumiaceae fam. nov. in the phylum Balneolaeota.</title>
        <authorList>
            <person name="Zhilina T.N."/>
            <person name="Sorokin D.Y."/>
            <person name="Zavarzina D.G."/>
            <person name="Toshchakov S.V."/>
            <person name="Kublanov I.V."/>
        </authorList>
    </citation>
    <scope>NUCLEOTIDE SEQUENCE</scope>
    <source>
        <strain evidence="1">Z-1702</strain>
    </source>
</reference>
<protein>
    <submittedName>
        <fullName evidence="1">BREX-1 system phosphatase PglZ type B</fullName>
    </submittedName>
</protein>
<evidence type="ECO:0000313" key="1">
    <source>
        <dbReference type="EMBL" id="MBP3192972.1"/>
    </source>
</evidence>
<dbReference type="EMBL" id="JAFIDN010000007">
    <property type="protein sequence ID" value="MBP3192972.1"/>
    <property type="molecule type" value="Genomic_DNA"/>
</dbReference>
<name>A0A8J7RU25_9BACT</name>
<dbReference type="AlphaFoldDB" id="A0A8J7RU25"/>
<dbReference type="Proteomes" id="UP000673975">
    <property type="component" value="Unassembled WGS sequence"/>
</dbReference>
<dbReference type="NCBIfam" id="NF033450">
    <property type="entry name" value="BREX_PglZ_1_B"/>
    <property type="match status" value="1"/>
</dbReference>
<accession>A0A8J7RU25</accession>
<gene>
    <name evidence="1" type="primary">pglZ</name>
    <name evidence="1" type="ORF">NATSA_09890</name>
</gene>
<comment type="caution">
    <text evidence="1">The sequence shown here is derived from an EMBL/GenBank/DDBJ whole genome shotgun (WGS) entry which is preliminary data.</text>
</comment>
<organism evidence="1 2">
    <name type="scientific">Natronogracilivirga saccharolytica</name>
    <dbReference type="NCBI Taxonomy" id="2812953"/>
    <lineage>
        <taxon>Bacteria</taxon>
        <taxon>Pseudomonadati</taxon>
        <taxon>Balneolota</taxon>
        <taxon>Balneolia</taxon>
        <taxon>Balneolales</taxon>
        <taxon>Cyclonatronaceae</taxon>
        <taxon>Natronogracilivirga</taxon>
    </lineage>
</organism>
<dbReference type="RefSeq" id="WP_210512171.1">
    <property type="nucleotide sequence ID" value="NZ_JAFIDN010000007.1"/>
</dbReference>
<proteinExistence type="predicted"/>
<sequence>MSKNLKQTLINSIREASRYDTGNLTAPVVVLWPDPEKQWSSVIAILQEDMPELMVLGEHEPEKRTGPAIWLKCMVASTLPDADWDASLVPVIYLPGISKNDLKKLSQADPAIAPLMEYQYTGTLWTHRNGKEWTVNGFLQNKEEGLGLRIDQDNATRDAGIKALPTMVRDEGIQFPNIVTSNFLFSLLFHDVEKSILEWMCQGDDWLNSLDPDKREVFRNICRNVFDFTPNPKNIRSITLQLGRKDGPWAKVWNYFELAPDRFPEILGLLEQAKPDDMGSGLFTIPEDTWPQINADAEEDLRKAMERVAKGAPNEAADIIHQLDDEHGKRRSQVWASMGKANLALALKPLKTLCEKVADAFDTTSLDAITAYYSESGWSVDYAAVQALATAKTEKEKNAVTAVLKTVYTPWLERLACKFQELIGEQPKTLTALELRNEEAECILFVDAFRYDIARKWAEQMERKNYRVNLDTRWIPLPSLTPTCKPYVSPVAEQISRQSTPNEFRPCTNDDKDLTFHHFEAALDKAGYSFPRNSSELVRGQKTWMEIGKIDQFGHNEQSGLVHRIEELFGVLEERIEDLFAAGFKSIRIVTDHGWLLVPGGMPAEKLPKDHIETRWGRCAILKDGVPSELLHLPWFWNPSAMIAYAPGISFFKKNNEYGHGGVSLQECMVPVITLESDQVSWQPITMQVSWTGLRCSVTLQGVQTGYKVEIRTRHTDESSRISTTKTLSGDGKFSLFVEDADYESAAAFVVVTDAKGVVLEKQQTVVGE</sequence>